<dbReference type="GO" id="GO:0045944">
    <property type="term" value="P:positive regulation of transcription by RNA polymerase II"/>
    <property type="evidence" value="ECO:0007669"/>
    <property type="project" value="TreeGrafter"/>
</dbReference>
<dbReference type="GO" id="GO:0006879">
    <property type="term" value="P:intracellular iron ion homeostasis"/>
    <property type="evidence" value="ECO:0007669"/>
    <property type="project" value="UniProtKB-ARBA"/>
</dbReference>
<dbReference type="GO" id="GO:0005634">
    <property type="term" value="C:nucleus"/>
    <property type="evidence" value="ECO:0007669"/>
    <property type="project" value="UniProtKB-SubCell"/>
</dbReference>
<dbReference type="EMBL" id="GL996502">
    <property type="protein sequence ID" value="EGW32362.1"/>
    <property type="molecule type" value="Genomic_DNA"/>
</dbReference>
<dbReference type="RefSeq" id="XP_007375638.1">
    <property type="nucleotide sequence ID" value="XM_007375576.1"/>
</dbReference>
<evidence type="ECO:0000256" key="9">
    <source>
        <dbReference type="PROSITE-ProRule" id="PRU00094"/>
    </source>
</evidence>
<proteinExistence type="predicted"/>
<dbReference type="PANTHER" id="PTHR10071">
    <property type="entry name" value="TRANSCRIPTION FACTOR GATA FAMILY MEMBER"/>
    <property type="match status" value="1"/>
</dbReference>
<dbReference type="Proteomes" id="UP000000709">
    <property type="component" value="Unassembled WGS sequence"/>
</dbReference>
<dbReference type="SMART" id="SM00401">
    <property type="entry name" value="ZnF_GATA"/>
    <property type="match status" value="2"/>
</dbReference>
<dbReference type="Gene3D" id="3.30.50.10">
    <property type="entry name" value="Erythroid Transcription Factor GATA-1, subunit A"/>
    <property type="match status" value="2"/>
</dbReference>
<feature type="region of interest" description="Disordered" evidence="10">
    <location>
        <begin position="1"/>
        <end position="44"/>
    </location>
</feature>
<dbReference type="PANTHER" id="PTHR10071:SF335">
    <property type="entry name" value="IRON-SENSING TRANSCRIPTIONAL REPRESSOR-RELATED"/>
    <property type="match status" value="1"/>
</dbReference>
<dbReference type="OMA" id="MKRPTIK"/>
<dbReference type="CDD" id="cd00202">
    <property type="entry name" value="ZnF_GATA"/>
    <property type="match status" value="2"/>
</dbReference>
<dbReference type="OrthoDB" id="515401at2759"/>
<dbReference type="GO" id="GO:0000978">
    <property type="term" value="F:RNA polymerase II cis-regulatory region sequence-specific DNA binding"/>
    <property type="evidence" value="ECO:0007669"/>
    <property type="project" value="TreeGrafter"/>
</dbReference>
<dbReference type="KEGG" id="spaa:SPAPADRAFT_55830"/>
<dbReference type="Pfam" id="PF00320">
    <property type="entry name" value="GATA"/>
    <property type="match status" value="2"/>
</dbReference>
<dbReference type="GO" id="GO:0000981">
    <property type="term" value="F:DNA-binding transcription factor activity, RNA polymerase II-specific"/>
    <property type="evidence" value="ECO:0007669"/>
    <property type="project" value="TreeGrafter"/>
</dbReference>
<evidence type="ECO:0000313" key="13">
    <source>
        <dbReference type="Proteomes" id="UP000000709"/>
    </source>
</evidence>
<evidence type="ECO:0000256" key="10">
    <source>
        <dbReference type="SAM" id="MobiDB-lite"/>
    </source>
</evidence>
<organism evidence="13">
    <name type="scientific">Spathaspora passalidarum (strain NRRL Y-27907 / 11-Y1)</name>
    <dbReference type="NCBI Taxonomy" id="619300"/>
    <lineage>
        <taxon>Eukaryota</taxon>
        <taxon>Fungi</taxon>
        <taxon>Dikarya</taxon>
        <taxon>Ascomycota</taxon>
        <taxon>Saccharomycotina</taxon>
        <taxon>Pichiomycetes</taxon>
        <taxon>Debaryomycetaceae</taxon>
        <taxon>Spathaspora</taxon>
    </lineage>
</organism>
<keyword evidence="8" id="KW-0539">Nucleus</keyword>
<evidence type="ECO:0000313" key="12">
    <source>
        <dbReference type="EMBL" id="EGW32362.1"/>
    </source>
</evidence>
<feature type="domain" description="GATA-type" evidence="11">
    <location>
        <begin position="160"/>
        <end position="213"/>
    </location>
</feature>
<dbReference type="InParanoid" id="G3AMU8"/>
<evidence type="ECO:0000256" key="8">
    <source>
        <dbReference type="ARBA" id="ARBA00023242"/>
    </source>
</evidence>
<dbReference type="AlphaFoldDB" id="G3AMU8"/>
<evidence type="ECO:0000256" key="4">
    <source>
        <dbReference type="ARBA" id="ARBA00022771"/>
    </source>
</evidence>
<accession>G3AMU8</accession>
<dbReference type="FunFam" id="3.30.50.10:FF:000039">
    <property type="entry name" value="Siderophore transcription factor SreA"/>
    <property type="match status" value="1"/>
</dbReference>
<feature type="region of interest" description="Disordered" evidence="10">
    <location>
        <begin position="212"/>
        <end position="315"/>
    </location>
</feature>
<evidence type="ECO:0000256" key="7">
    <source>
        <dbReference type="ARBA" id="ARBA00023163"/>
    </source>
</evidence>
<comment type="subcellular location">
    <subcellularLocation>
        <location evidence="1">Nucleus</location>
    </subcellularLocation>
</comment>
<keyword evidence="13" id="KW-1185">Reference proteome</keyword>
<dbReference type="GO" id="GO:0008270">
    <property type="term" value="F:zinc ion binding"/>
    <property type="evidence" value="ECO:0007669"/>
    <property type="project" value="UniProtKB-KW"/>
</dbReference>
<dbReference type="PRINTS" id="PR00619">
    <property type="entry name" value="GATAZNFINGER"/>
</dbReference>
<evidence type="ECO:0000256" key="6">
    <source>
        <dbReference type="ARBA" id="ARBA00023015"/>
    </source>
</evidence>
<evidence type="ECO:0000259" key="11">
    <source>
        <dbReference type="PROSITE" id="PS50114"/>
    </source>
</evidence>
<dbReference type="SUPFAM" id="SSF57716">
    <property type="entry name" value="Glucocorticoid receptor-like (DNA-binding domain)"/>
    <property type="match status" value="2"/>
</dbReference>
<keyword evidence="2" id="KW-0479">Metal-binding</keyword>
<feature type="compositionally biased region" description="Basic and acidic residues" evidence="10">
    <location>
        <begin position="218"/>
        <end position="231"/>
    </location>
</feature>
<dbReference type="PROSITE" id="PS50114">
    <property type="entry name" value="GATA_ZN_FINGER_2"/>
    <property type="match status" value="2"/>
</dbReference>
<evidence type="ECO:0000256" key="1">
    <source>
        <dbReference type="ARBA" id="ARBA00004123"/>
    </source>
</evidence>
<dbReference type="GO" id="GO:0000122">
    <property type="term" value="P:negative regulation of transcription by RNA polymerase II"/>
    <property type="evidence" value="ECO:0007669"/>
    <property type="project" value="TreeGrafter"/>
</dbReference>
<dbReference type="InterPro" id="IPR039355">
    <property type="entry name" value="Transcription_factor_GATA"/>
</dbReference>
<sequence length="413" mass="44365">MSNTVSEDAVQRQQNSPPQQSTPSPNLQGAVSPNSSSDGQQCSNCGTTKTPLWRRAPDGSLICNACGLYLRSNNTHRPVNLKRPPNIIPIHKEEEGSCKGDGRCNGTGGSAACKGCPAYNNRVVVAKKTLDKSPKSETTTTNNGGENKRKSPDTANAGEDSLAIACFNCGTTITPLWRRDDSGNTICNACGLFYRLHGSHRPIRMKRTTIKRRKRNIHQADKREGSEDVHSDAQTPTLAKSEMMSPALELTPTPPPSIIGRLPPLDYPRPHSAFQRPTPPPHFQQGAPAPFPSQSFYPPYTGEGKIPNGPGPLPGPSPFGHFSQIAMLPPPSSPQVATNFEQIKLPALKLDSKSPVPKPEVKGKCCDSCSGKKSTTPLAIDFTSSYKQEKKDTDSGIDNKRKAALSIGGLLNG</sequence>
<gene>
    <name evidence="12" type="ORF">SPAPADRAFT_55830</name>
</gene>
<evidence type="ECO:0000256" key="2">
    <source>
        <dbReference type="ARBA" id="ARBA00022723"/>
    </source>
</evidence>
<keyword evidence="3" id="KW-0677">Repeat</keyword>
<dbReference type="eggNOG" id="KOG1601">
    <property type="taxonomic scope" value="Eukaryota"/>
</dbReference>
<feature type="compositionally biased region" description="Polar residues" evidence="10">
    <location>
        <begin position="27"/>
        <end position="44"/>
    </location>
</feature>
<feature type="region of interest" description="Disordered" evidence="10">
    <location>
        <begin position="127"/>
        <end position="156"/>
    </location>
</feature>
<dbReference type="GeneID" id="18871976"/>
<keyword evidence="4 9" id="KW-0863">Zinc-finger</keyword>
<keyword evidence="7" id="KW-0804">Transcription</keyword>
<keyword evidence="5" id="KW-0862">Zinc</keyword>
<dbReference type="STRING" id="619300.G3AMU8"/>
<dbReference type="FunFam" id="3.30.50.10:FF:000007">
    <property type="entry name" value="Nitrogen regulatory AreA, N-terminal"/>
    <property type="match status" value="1"/>
</dbReference>
<reference evidence="12 13" key="1">
    <citation type="journal article" date="2011" name="Proc. Natl. Acad. Sci. U.S.A.">
        <title>Comparative genomics of xylose-fermenting fungi for enhanced biofuel production.</title>
        <authorList>
            <person name="Wohlbach D.J."/>
            <person name="Kuo A."/>
            <person name="Sato T.K."/>
            <person name="Potts K.M."/>
            <person name="Salamov A.A."/>
            <person name="LaButti K.M."/>
            <person name="Sun H."/>
            <person name="Clum A."/>
            <person name="Pangilinan J.L."/>
            <person name="Lindquist E.A."/>
            <person name="Lucas S."/>
            <person name="Lapidus A."/>
            <person name="Jin M."/>
            <person name="Gunawan C."/>
            <person name="Balan V."/>
            <person name="Dale B.E."/>
            <person name="Jeffries T.W."/>
            <person name="Zinkel R."/>
            <person name="Barry K.W."/>
            <person name="Grigoriev I.V."/>
            <person name="Gasch A.P."/>
        </authorList>
    </citation>
    <scope>NUCLEOTIDE SEQUENCE [LARGE SCALE GENOMIC DNA]</scope>
    <source>
        <strain evidence="13">NRRL Y-27907 / 11-Y1</strain>
    </source>
</reference>
<name>G3AMU8_SPAPN</name>
<evidence type="ECO:0000256" key="3">
    <source>
        <dbReference type="ARBA" id="ARBA00022737"/>
    </source>
</evidence>
<feature type="compositionally biased region" description="Low complexity" evidence="10">
    <location>
        <begin position="13"/>
        <end position="26"/>
    </location>
</feature>
<dbReference type="PROSITE" id="PS00344">
    <property type="entry name" value="GATA_ZN_FINGER_1"/>
    <property type="match status" value="2"/>
</dbReference>
<dbReference type="HOGENOM" id="CLU_040438_0_0_1"/>
<evidence type="ECO:0000256" key="5">
    <source>
        <dbReference type="ARBA" id="ARBA00022833"/>
    </source>
</evidence>
<protein>
    <recommendedName>
        <fullName evidence="11">GATA-type domain-containing protein</fullName>
    </recommendedName>
</protein>
<feature type="domain" description="GATA-type" evidence="11">
    <location>
        <begin position="36"/>
        <end position="91"/>
    </location>
</feature>
<dbReference type="InterPro" id="IPR000679">
    <property type="entry name" value="Znf_GATA"/>
</dbReference>
<keyword evidence="6" id="KW-0805">Transcription regulation</keyword>
<dbReference type="InterPro" id="IPR013088">
    <property type="entry name" value="Znf_NHR/GATA"/>
</dbReference>